<proteinExistence type="predicted"/>
<reference evidence="1 2" key="1">
    <citation type="submission" date="2024-09" db="EMBL/GenBank/DDBJ databases">
        <title>Laminarin stimulates single cell rates of sulfate reduction while oxygen inhibits transcriptomic activity in coastal marine sediment.</title>
        <authorList>
            <person name="Lindsay M."/>
            <person name="Orcutt B."/>
            <person name="Emerson D."/>
            <person name="Stepanauskas R."/>
            <person name="D'Angelo T."/>
        </authorList>
    </citation>
    <scope>NUCLEOTIDE SEQUENCE [LARGE SCALE GENOMIC DNA]</scope>
    <source>
        <strain evidence="1">SAG AM-311-K15</strain>
    </source>
</reference>
<evidence type="ECO:0000313" key="1">
    <source>
        <dbReference type="EMBL" id="MFC1854005.1"/>
    </source>
</evidence>
<organism evidence="1 2">
    <name type="scientific">candidate division CSSED10-310 bacterium</name>
    <dbReference type="NCBI Taxonomy" id="2855610"/>
    <lineage>
        <taxon>Bacteria</taxon>
        <taxon>Bacteria division CSSED10-310</taxon>
    </lineage>
</organism>
<feature type="non-terminal residue" evidence="1">
    <location>
        <position position="126"/>
    </location>
</feature>
<comment type="caution">
    <text evidence="1">The sequence shown here is derived from an EMBL/GenBank/DDBJ whole genome shotgun (WGS) entry which is preliminary data.</text>
</comment>
<dbReference type="SUPFAM" id="SSF88946">
    <property type="entry name" value="Sigma2 domain of RNA polymerase sigma factors"/>
    <property type="match status" value="1"/>
</dbReference>
<dbReference type="Proteomes" id="UP001594351">
    <property type="component" value="Unassembled WGS sequence"/>
</dbReference>
<dbReference type="Gene3D" id="1.10.601.10">
    <property type="entry name" value="RNA Polymerase Primary Sigma Factor"/>
    <property type="match status" value="1"/>
</dbReference>
<name>A0ABV6Z6D2_UNCC1</name>
<evidence type="ECO:0000313" key="2">
    <source>
        <dbReference type="Proteomes" id="UP001594351"/>
    </source>
</evidence>
<dbReference type="InterPro" id="IPR013325">
    <property type="entry name" value="RNA_pol_sigma_r2"/>
</dbReference>
<dbReference type="EMBL" id="JBHPBY010000678">
    <property type="protein sequence ID" value="MFC1854005.1"/>
    <property type="molecule type" value="Genomic_DNA"/>
</dbReference>
<keyword evidence="2" id="KW-1185">Reference proteome</keyword>
<gene>
    <name evidence="1" type="ORF">ACFL27_27790</name>
</gene>
<accession>A0ABV6Z6D2</accession>
<protein>
    <submittedName>
        <fullName evidence="1">Uncharacterized protein</fullName>
    </submittedName>
</protein>
<sequence length="126" mass="14851">MQTPDKEANVSDFMIDVRRYPTLTREEELTVAEKIDCEKQKILENLACFPHFLSYLSQLRAELSRKKIHPQEVFHLNLSGTRISSRQYFFPWLLQQLENMNAVREEWTTTLDQKKDLTDQSSADAD</sequence>